<proteinExistence type="predicted"/>
<dbReference type="InterPro" id="IPR016181">
    <property type="entry name" value="Acyl_CoA_acyltransferase"/>
</dbReference>
<sequence>METAGSLGEAPGPARPLWLHIEVATSIRAATADDIDSLVNLESRLFESDAGVHDPAVDKTWPQRKGRADFENLLSETKSLVLVASDGPDVYGHLVGWVSKSSDVRRGQVIGYVRSLFVDEHLRRRHLAHDLLD</sequence>
<evidence type="ECO:0000313" key="1">
    <source>
        <dbReference type="EMBL" id="BDZ59380.1"/>
    </source>
</evidence>
<evidence type="ECO:0008006" key="2">
    <source>
        <dbReference type="Google" id="ProtNLM"/>
    </source>
</evidence>
<gene>
    <name evidence="1" type="ORF">GCM10025872_30370</name>
</gene>
<accession>A0ABM8HEH6</accession>
<reference evidence="1" key="1">
    <citation type="journal article" date="2014" name="Int. J. Syst. Evol. Microbiol.">
        <title>Complete genome of a new Firmicutes species belonging to the dominant human colonic microbiota ('Ruminococcus bicirculans') reveals two chromosomes and a selective capacity to utilize plant glucans.</title>
        <authorList>
            <consortium name="NISC Comparative Sequencing Program"/>
            <person name="Wegmann U."/>
            <person name="Louis P."/>
            <person name="Goesmann A."/>
            <person name="Henrissat B."/>
            <person name="Duncan S.H."/>
            <person name="Flint H.J."/>
        </authorList>
    </citation>
    <scope>NUCLEOTIDE SEQUENCE</scope>
    <source>
        <strain evidence="1">NBRC 110608</strain>
    </source>
</reference>
<dbReference type="SUPFAM" id="SSF55729">
    <property type="entry name" value="Acyl-CoA N-acyltransferases (Nat)"/>
    <property type="match status" value="1"/>
</dbReference>
<name>A0ABM8HEH6_9MICO</name>
<reference evidence="1" key="2">
    <citation type="submission" date="2023-02" db="EMBL/GenBank/DDBJ databases">
        <authorList>
            <person name="Sun Q."/>
            <person name="Mori K."/>
        </authorList>
    </citation>
    <scope>NUCLEOTIDE SEQUENCE</scope>
    <source>
        <strain evidence="1">NBRC 110608</strain>
    </source>
</reference>
<dbReference type="Gene3D" id="3.40.630.30">
    <property type="match status" value="1"/>
</dbReference>
<protein>
    <recommendedName>
        <fullName evidence="2">N-acetyltransferase domain-containing protein</fullName>
    </recommendedName>
</protein>
<organism evidence="1">
    <name type="scientific">Barrientosiimonas endolithica</name>
    <dbReference type="NCBI Taxonomy" id="1535208"/>
    <lineage>
        <taxon>Bacteria</taxon>
        <taxon>Bacillati</taxon>
        <taxon>Actinomycetota</taxon>
        <taxon>Actinomycetes</taxon>
        <taxon>Micrococcales</taxon>
        <taxon>Dermacoccaceae</taxon>
        <taxon>Barrientosiimonas</taxon>
    </lineage>
</organism>
<dbReference type="EMBL" id="AP027735">
    <property type="protein sequence ID" value="BDZ59380.1"/>
    <property type="molecule type" value="Genomic_DNA"/>
</dbReference>